<feature type="binding site" evidence="5">
    <location>
        <position position="65"/>
    </location>
    <ligand>
        <name>glyoxylate</name>
        <dbReference type="ChEBI" id="CHEBI:36655"/>
    </ligand>
</feature>
<feature type="binding site" evidence="5">
    <location>
        <position position="175"/>
    </location>
    <ligand>
        <name>glyoxylate</name>
        <dbReference type="ChEBI" id="CHEBI:36655"/>
    </ligand>
</feature>
<dbReference type="PROSITE" id="PS51349">
    <property type="entry name" value="FMN_HYDROXY_ACID_DH_2"/>
    <property type="match status" value="1"/>
</dbReference>
<feature type="binding site" evidence="5">
    <location>
        <position position="149"/>
    </location>
    <ligand>
        <name>FMN</name>
        <dbReference type="ChEBI" id="CHEBI:58210"/>
    </ligand>
</feature>
<dbReference type="Proteomes" id="UP001280581">
    <property type="component" value="Unassembled WGS sequence"/>
</dbReference>
<comment type="cofactor">
    <cofactor evidence="1">
        <name>FMN</name>
        <dbReference type="ChEBI" id="CHEBI:58210"/>
    </cofactor>
</comment>
<dbReference type="PIRSF" id="PIRSF000138">
    <property type="entry name" value="Al-hdrx_acd_dh"/>
    <property type="match status" value="1"/>
</dbReference>
<accession>A0AAN6RJI3</accession>
<feature type="binding site" evidence="5">
    <location>
        <position position="247"/>
    </location>
    <ligand>
        <name>FMN</name>
        <dbReference type="ChEBI" id="CHEBI:58210"/>
    </ligand>
</feature>
<dbReference type="EMBL" id="WVTA01000005">
    <property type="protein sequence ID" value="KAK3210244.1"/>
    <property type="molecule type" value="Genomic_DNA"/>
</dbReference>
<dbReference type="InterPro" id="IPR008259">
    <property type="entry name" value="FMN_hydac_DH_AS"/>
</dbReference>
<feature type="binding site" evidence="5">
    <location>
        <begin position="120"/>
        <end position="122"/>
    </location>
    <ligand>
        <name>FMN</name>
        <dbReference type="ChEBI" id="CHEBI:58210"/>
    </ligand>
</feature>
<dbReference type="Gene3D" id="3.20.20.70">
    <property type="entry name" value="Aldolase class I"/>
    <property type="match status" value="2"/>
</dbReference>
<comment type="similarity">
    <text evidence="3">Belongs to the FMN-dependent alpha-hydroxy acid dehydrogenase family.</text>
</comment>
<sequence>MRYSTLAFASVALAARPFLNEPDTGIDAVFGSLPNGTLPPLDKIVGLPDFDWAARHKMNDSSYTYYRNGAAGEWSYRNNLEVYQRFRLRPRVMVDITNIESTLPTTILGHNFSAPFFIAPCARGGYAHPDAELNFVKGAADGNILYMASLYSSKPIEDIYAAKANNSQVLFQQVYLTDNLTETQELFKHIEELGSKAIIMTVDSAADGNRHRAKRYGVGSADSSYSYLTWDLFRQLSNMTSLPIVPKGIQTVDDARLAVKNGAKAIYLSNHGGRQLDTTPSALEVALEIYQEEPEIFKQIEVYADGGVRYGADVLKLLALGVRAVGMGRPFMFSNVYGVDGVKKVIEIAKHEVAIDAANLGVGDLKKIGPEYVNWKSTNAWFS</sequence>
<comment type="caution">
    <text evidence="7">The sequence shown here is derived from an EMBL/GenBank/DDBJ whole genome shotgun (WGS) entry which is preliminary data.</text>
</comment>
<dbReference type="GO" id="GO:0010181">
    <property type="term" value="F:FMN binding"/>
    <property type="evidence" value="ECO:0007669"/>
    <property type="project" value="InterPro"/>
</dbReference>
<gene>
    <name evidence="7" type="ORF">GRF29_44g2094814</name>
</gene>
<feature type="binding site" evidence="5">
    <location>
        <position position="274"/>
    </location>
    <ligand>
        <name>glyoxylate</name>
        <dbReference type="ChEBI" id="CHEBI:36655"/>
    </ligand>
</feature>
<dbReference type="AlphaFoldDB" id="A0AAN6RJI3"/>
<evidence type="ECO:0000313" key="7">
    <source>
        <dbReference type="EMBL" id="KAK3210244.1"/>
    </source>
</evidence>
<feature type="binding site" evidence="5">
    <location>
        <position position="201"/>
    </location>
    <ligand>
        <name>FMN</name>
        <dbReference type="ChEBI" id="CHEBI:58210"/>
    </ligand>
</feature>
<dbReference type="InterPro" id="IPR037396">
    <property type="entry name" value="FMN_HAD"/>
</dbReference>
<feature type="binding site" evidence="5">
    <location>
        <position position="173"/>
    </location>
    <ligand>
        <name>FMN</name>
        <dbReference type="ChEBI" id="CHEBI:58210"/>
    </ligand>
</feature>
<dbReference type="PANTHER" id="PTHR10578:SF140">
    <property type="entry name" value="FMN HYDROXY ACID DEHYDROGENASE DOMAIN-CONTAINING PROTEIN"/>
    <property type="match status" value="1"/>
</dbReference>
<organism evidence="7 8">
    <name type="scientific">Pseudopithomyces chartarum</name>
    <dbReference type="NCBI Taxonomy" id="1892770"/>
    <lineage>
        <taxon>Eukaryota</taxon>
        <taxon>Fungi</taxon>
        <taxon>Dikarya</taxon>
        <taxon>Ascomycota</taxon>
        <taxon>Pezizomycotina</taxon>
        <taxon>Dothideomycetes</taxon>
        <taxon>Pleosporomycetidae</taxon>
        <taxon>Pleosporales</taxon>
        <taxon>Massarineae</taxon>
        <taxon>Didymosphaeriaceae</taxon>
        <taxon>Pseudopithomyces</taxon>
    </lineage>
</organism>
<proteinExistence type="inferred from homology"/>
<keyword evidence="5" id="KW-0288">FMN</keyword>
<keyword evidence="5" id="KW-0285">Flavoprotein</keyword>
<evidence type="ECO:0000256" key="3">
    <source>
        <dbReference type="ARBA" id="ARBA00024042"/>
    </source>
</evidence>
<feature type="domain" description="FMN hydroxy acid dehydrogenase" evidence="6">
    <location>
        <begin position="39"/>
        <end position="378"/>
    </location>
</feature>
<feature type="binding site" evidence="5">
    <location>
        <begin position="328"/>
        <end position="329"/>
    </location>
    <ligand>
        <name>FMN</name>
        <dbReference type="ChEBI" id="CHEBI:58210"/>
    </ligand>
</feature>
<dbReference type="Pfam" id="PF01070">
    <property type="entry name" value="FMN_dh"/>
    <property type="match status" value="2"/>
</dbReference>
<dbReference type="PROSITE" id="PS00557">
    <property type="entry name" value="FMN_HYDROXY_ACID_DH_1"/>
    <property type="match status" value="1"/>
</dbReference>
<dbReference type="SUPFAM" id="SSF51395">
    <property type="entry name" value="FMN-linked oxidoreductases"/>
    <property type="match status" value="1"/>
</dbReference>
<dbReference type="PANTHER" id="PTHR10578">
    <property type="entry name" value="S -2-HYDROXY-ACID OXIDASE-RELATED"/>
    <property type="match status" value="1"/>
</dbReference>
<feature type="binding site" evidence="5">
    <location>
        <begin position="305"/>
        <end position="309"/>
    </location>
    <ligand>
        <name>FMN</name>
        <dbReference type="ChEBI" id="CHEBI:58210"/>
    </ligand>
</feature>
<name>A0AAN6RJI3_9PLEO</name>
<evidence type="ECO:0000256" key="2">
    <source>
        <dbReference type="ARBA" id="ARBA00023002"/>
    </source>
</evidence>
<feature type="binding site" evidence="5">
    <location>
        <position position="271"/>
    </location>
    <ligand>
        <name>glyoxylate</name>
        <dbReference type="ChEBI" id="CHEBI:36655"/>
    </ligand>
</feature>
<evidence type="ECO:0000256" key="4">
    <source>
        <dbReference type="PIRSR" id="PIRSR000138-1"/>
    </source>
</evidence>
<protein>
    <recommendedName>
        <fullName evidence="6">FMN hydroxy acid dehydrogenase domain-containing protein</fullName>
    </recommendedName>
</protein>
<dbReference type="InterPro" id="IPR013785">
    <property type="entry name" value="Aldolase_TIM"/>
</dbReference>
<dbReference type="GO" id="GO:0016491">
    <property type="term" value="F:oxidoreductase activity"/>
    <property type="evidence" value="ECO:0007669"/>
    <property type="project" value="UniProtKB-KW"/>
</dbReference>
<evidence type="ECO:0000256" key="1">
    <source>
        <dbReference type="ARBA" id="ARBA00001917"/>
    </source>
</evidence>
<evidence type="ECO:0000259" key="6">
    <source>
        <dbReference type="PROSITE" id="PS51349"/>
    </source>
</evidence>
<reference evidence="7 8" key="1">
    <citation type="submission" date="2021-02" db="EMBL/GenBank/DDBJ databases">
        <title>Genome assembly of Pseudopithomyces chartarum.</title>
        <authorList>
            <person name="Jauregui R."/>
            <person name="Singh J."/>
            <person name="Voisey C."/>
        </authorList>
    </citation>
    <scope>NUCLEOTIDE SEQUENCE [LARGE SCALE GENOMIC DNA]</scope>
    <source>
        <strain evidence="7 8">AGR01</strain>
    </source>
</reference>
<dbReference type="InterPro" id="IPR000262">
    <property type="entry name" value="FMN-dep_DH"/>
</dbReference>
<evidence type="ECO:0000313" key="8">
    <source>
        <dbReference type="Proteomes" id="UP001280581"/>
    </source>
</evidence>
<evidence type="ECO:0000256" key="5">
    <source>
        <dbReference type="PIRSR" id="PIRSR000138-2"/>
    </source>
</evidence>
<keyword evidence="2" id="KW-0560">Oxidoreductase</keyword>
<feature type="binding site" evidence="5">
    <location>
        <position position="210"/>
    </location>
    <ligand>
        <name>glyoxylate</name>
        <dbReference type="ChEBI" id="CHEBI:36655"/>
    </ligand>
</feature>
<feature type="binding site" evidence="5">
    <location>
        <position position="269"/>
    </location>
    <ligand>
        <name>FMN</name>
        <dbReference type="ChEBI" id="CHEBI:58210"/>
    </ligand>
</feature>
<keyword evidence="8" id="KW-1185">Reference proteome</keyword>
<feature type="active site" description="Proton acceptor" evidence="4">
    <location>
        <position position="271"/>
    </location>
</feature>
<dbReference type="InterPro" id="IPR012133">
    <property type="entry name" value="Alpha-hydoxy_acid_DH_FMN"/>
</dbReference>